<evidence type="ECO:0000256" key="10">
    <source>
        <dbReference type="ARBA" id="ARBA00022842"/>
    </source>
</evidence>
<evidence type="ECO:0000256" key="5">
    <source>
        <dbReference type="ARBA" id="ARBA00022679"/>
    </source>
</evidence>
<gene>
    <name evidence="16" type="ORF">BJ684DRAFT_20719</name>
</gene>
<comment type="similarity">
    <text evidence="3 14">Belongs to the carbohydrate kinase PfkB family.</text>
</comment>
<keyword evidence="8 14" id="KW-0418">Kinase</keyword>
<keyword evidence="9 14" id="KW-0067">ATP-binding</keyword>
<feature type="domain" description="Carbohydrate kinase PfkB" evidence="15">
    <location>
        <begin position="22"/>
        <end position="336"/>
    </location>
</feature>
<evidence type="ECO:0000313" key="16">
    <source>
        <dbReference type="EMBL" id="RKP12756.1"/>
    </source>
</evidence>
<evidence type="ECO:0000256" key="7">
    <source>
        <dbReference type="ARBA" id="ARBA00022741"/>
    </source>
</evidence>
<dbReference type="Pfam" id="PF00294">
    <property type="entry name" value="PfkB"/>
    <property type="match status" value="1"/>
</dbReference>
<dbReference type="GO" id="GO:0006144">
    <property type="term" value="P:purine nucleobase metabolic process"/>
    <property type="evidence" value="ECO:0007669"/>
    <property type="project" value="TreeGrafter"/>
</dbReference>
<dbReference type="GO" id="GO:0044209">
    <property type="term" value="P:AMP salvage"/>
    <property type="evidence" value="ECO:0007669"/>
    <property type="project" value="UniProtKB-UniRule"/>
</dbReference>
<dbReference type="InterPro" id="IPR011611">
    <property type="entry name" value="PfkB_dom"/>
</dbReference>
<sequence>MSKLLGFGNPLLDIIAKVDDEFLTKYGLDANSAILAEEKHLPLYQELKDKYTLSYLGGGACQNSMRGAARLLPPGSVSYIGCVSDDLDAKRLKEESAKDQLNVEYLVEPSLPTGRCATLITGQNRSLVTDLQAANKYRVDHTQSPAVWSGIVEKADFFYIEGFFLTVSPETILTVAKHAAATNKVFCMNLSAPFLCQFFQEPMDASAPYWDILFGNETEAEAYAKAHDLPFTSEQIPAIAEHIANSVPKVNTARPRVVVITQGSHSTVVAQAGQAAQIHPVPPVPKSEIEDTNGAGDAFVGGFLGAYVQGASLDKAVDAGHKLAGQVIRQVGAYYPPGVEKLI</sequence>
<dbReference type="CDD" id="cd01168">
    <property type="entry name" value="adenosine_kinase"/>
    <property type="match status" value="1"/>
</dbReference>
<dbReference type="PANTHER" id="PTHR45769">
    <property type="entry name" value="ADENOSINE KINASE"/>
    <property type="match status" value="1"/>
</dbReference>
<proteinExistence type="inferred from homology"/>
<dbReference type="PANTHER" id="PTHR45769:SF3">
    <property type="entry name" value="ADENOSINE KINASE"/>
    <property type="match status" value="1"/>
</dbReference>
<dbReference type="UniPathway" id="UPA00588">
    <property type="reaction ID" value="UER00659"/>
</dbReference>
<evidence type="ECO:0000256" key="8">
    <source>
        <dbReference type="ARBA" id="ARBA00022777"/>
    </source>
</evidence>
<dbReference type="InterPro" id="IPR029056">
    <property type="entry name" value="Ribokinase-like"/>
</dbReference>
<dbReference type="GO" id="GO:0005829">
    <property type="term" value="C:cytosol"/>
    <property type="evidence" value="ECO:0007669"/>
    <property type="project" value="TreeGrafter"/>
</dbReference>
<keyword evidence="5 14" id="KW-0808">Transferase</keyword>
<dbReference type="AlphaFoldDB" id="A0A4P9Y1M9"/>
<keyword evidence="10 14" id="KW-0460">Magnesium</keyword>
<evidence type="ECO:0000256" key="9">
    <source>
        <dbReference type="ARBA" id="ARBA00022840"/>
    </source>
</evidence>
<evidence type="ECO:0000256" key="12">
    <source>
        <dbReference type="ARBA" id="ARBA00068771"/>
    </source>
</evidence>
<feature type="active site" description="Proton acceptor" evidence="13">
    <location>
        <position position="297"/>
    </location>
</feature>
<dbReference type="GO" id="GO:0005634">
    <property type="term" value="C:nucleus"/>
    <property type="evidence" value="ECO:0007669"/>
    <property type="project" value="TreeGrafter"/>
</dbReference>
<dbReference type="GO" id="GO:0006166">
    <property type="term" value="P:purine ribonucleoside salvage"/>
    <property type="evidence" value="ECO:0007669"/>
    <property type="project" value="UniProtKB-KW"/>
</dbReference>
<comment type="cofactor">
    <cofactor evidence="1 14">
        <name>Mg(2+)</name>
        <dbReference type="ChEBI" id="CHEBI:18420"/>
    </cofactor>
</comment>
<dbReference type="FunFam" id="3.40.1190.20:FF:000076">
    <property type="entry name" value="Adenosine kinase"/>
    <property type="match status" value="1"/>
</dbReference>
<dbReference type="GO" id="GO:0004001">
    <property type="term" value="F:adenosine kinase activity"/>
    <property type="evidence" value="ECO:0007669"/>
    <property type="project" value="UniProtKB-UniRule"/>
</dbReference>
<comment type="catalytic activity">
    <reaction evidence="11 14">
        <text>adenosine + ATP = AMP + ADP + H(+)</text>
        <dbReference type="Rhea" id="RHEA:20824"/>
        <dbReference type="ChEBI" id="CHEBI:15378"/>
        <dbReference type="ChEBI" id="CHEBI:16335"/>
        <dbReference type="ChEBI" id="CHEBI:30616"/>
        <dbReference type="ChEBI" id="CHEBI:456215"/>
        <dbReference type="ChEBI" id="CHEBI:456216"/>
        <dbReference type="EC" id="2.7.1.20"/>
    </reaction>
</comment>
<protein>
    <recommendedName>
        <fullName evidence="12 14">Adenosine kinase</fullName>
        <shortName evidence="14">AK</shortName>
        <ecNumber evidence="4 14">2.7.1.20</ecNumber>
    </recommendedName>
    <alternativeName>
        <fullName evidence="14">Adenosine 5'-phosphotransferase</fullName>
    </alternativeName>
</protein>
<dbReference type="OrthoDB" id="432447at2759"/>
<keyword evidence="7 14" id="KW-0547">Nucleotide-binding</keyword>
<dbReference type="Proteomes" id="UP000267251">
    <property type="component" value="Unassembled WGS sequence"/>
</dbReference>
<keyword evidence="6 14" id="KW-0660">Purine salvage</keyword>
<evidence type="ECO:0000256" key="2">
    <source>
        <dbReference type="ARBA" id="ARBA00004801"/>
    </source>
</evidence>
<keyword evidence="17" id="KW-1185">Reference proteome</keyword>
<dbReference type="Gene3D" id="3.30.1110.10">
    <property type="match status" value="1"/>
</dbReference>
<name>A0A4P9Y1M9_9FUNG</name>
<dbReference type="Gene3D" id="3.40.1190.20">
    <property type="match status" value="1"/>
</dbReference>
<evidence type="ECO:0000256" key="1">
    <source>
        <dbReference type="ARBA" id="ARBA00001946"/>
    </source>
</evidence>
<dbReference type="GO" id="GO:0005524">
    <property type="term" value="F:ATP binding"/>
    <property type="evidence" value="ECO:0007669"/>
    <property type="project" value="UniProtKB-UniRule"/>
</dbReference>
<dbReference type="PRINTS" id="PR00989">
    <property type="entry name" value="ADENOKINASE"/>
</dbReference>
<evidence type="ECO:0000259" key="15">
    <source>
        <dbReference type="Pfam" id="PF00294"/>
    </source>
</evidence>
<dbReference type="SUPFAM" id="SSF53613">
    <property type="entry name" value="Ribokinase-like"/>
    <property type="match status" value="1"/>
</dbReference>
<dbReference type="PROSITE" id="PS00584">
    <property type="entry name" value="PFKB_KINASES_2"/>
    <property type="match status" value="1"/>
</dbReference>
<dbReference type="EC" id="2.7.1.20" evidence="4 14"/>
<dbReference type="EMBL" id="KZ988215">
    <property type="protein sequence ID" value="RKP12756.1"/>
    <property type="molecule type" value="Genomic_DNA"/>
</dbReference>
<evidence type="ECO:0000313" key="17">
    <source>
        <dbReference type="Proteomes" id="UP000267251"/>
    </source>
</evidence>
<evidence type="ECO:0000256" key="4">
    <source>
        <dbReference type="ARBA" id="ARBA00012119"/>
    </source>
</evidence>
<dbReference type="InterPro" id="IPR002173">
    <property type="entry name" value="Carboh/pur_kinase_PfkB_CS"/>
</dbReference>
<evidence type="ECO:0000256" key="3">
    <source>
        <dbReference type="ARBA" id="ARBA00010688"/>
    </source>
</evidence>
<comment type="pathway">
    <text evidence="2 14">Purine metabolism; AMP biosynthesis via salvage pathway; AMP from adenosine: step 1/1.</text>
</comment>
<evidence type="ECO:0000256" key="11">
    <source>
        <dbReference type="ARBA" id="ARBA00051362"/>
    </source>
</evidence>
<accession>A0A4P9Y1M9</accession>
<reference evidence="17" key="1">
    <citation type="journal article" date="2018" name="Nat. Microbiol.">
        <title>Leveraging single-cell genomics to expand the fungal tree of life.</title>
        <authorList>
            <person name="Ahrendt S.R."/>
            <person name="Quandt C.A."/>
            <person name="Ciobanu D."/>
            <person name="Clum A."/>
            <person name="Salamov A."/>
            <person name="Andreopoulos B."/>
            <person name="Cheng J.F."/>
            <person name="Woyke T."/>
            <person name="Pelin A."/>
            <person name="Henrissat B."/>
            <person name="Reynolds N.K."/>
            <person name="Benny G.L."/>
            <person name="Smith M.E."/>
            <person name="James T.Y."/>
            <person name="Grigoriev I.V."/>
        </authorList>
    </citation>
    <scope>NUCLEOTIDE SEQUENCE [LARGE SCALE GENOMIC DNA]</scope>
</reference>
<dbReference type="InterPro" id="IPR001805">
    <property type="entry name" value="Adenokinase"/>
</dbReference>
<evidence type="ECO:0000256" key="14">
    <source>
        <dbReference type="RuleBase" id="RU368116"/>
    </source>
</evidence>
<evidence type="ECO:0000256" key="13">
    <source>
        <dbReference type="PIRSR" id="PIRSR601805-1"/>
    </source>
</evidence>
<comment type="function">
    <text evidence="14">ATP dependent phosphorylation of adenosine and other related nucleoside analogs to monophosphate derivatives.</text>
</comment>
<evidence type="ECO:0000256" key="6">
    <source>
        <dbReference type="ARBA" id="ARBA00022726"/>
    </source>
</evidence>
<organism evidence="16 17">
    <name type="scientific">Piptocephalis cylindrospora</name>
    <dbReference type="NCBI Taxonomy" id="1907219"/>
    <lineage>
        <taxon>Eukaryota</taxon>
        <taxon>Fungi</taxon>
        <taxon>Fungi incertae sedis</taxon>
        <taxon>Zoopagomycota</taxon>
        <taxon>Zoopagomycotina</taxon>
        <taxon>Zoopagomycetes</taxon>
        <taxon>Zoopagales</taxon>
        <taxon>Piptocephalidaceae</taxon>
        <taxon>Piptocephalis</taxon>
    </lineage>
</organism>